<dbReference type="PANTHER" id="PTHR48045">
    <property type="entry name" value="UDP-GLYCOSYLTRANSFERASE 72B1"/>
    <property type="match status" value="1"/>
</dbReference>
<evidence type="ECO:0000256" key="1">
    <source>
        <dbReference type="ARBA" id="ARBA00009995"/>
    </source>
</evidence>
<dbReference type="Pfam" id="PF00201">
    <property type="entry name" value="UDPGT"/>
    <property type="match status" value="1"/>
</dbReference>
<evidence type="ECO:0000256" key="3">
    <source>
        <dbReference type="ARBA" id="ARBA00022679"/>
    </source>
</evidence>
<dbReference type="EMBL" id="HQ219045">
    <property type="protein sequence ID" value="ADV71367.1"/>
    <property type="molecule type" value="mRNA"/>
</dbReference>
<name>E9M5F2_PUEML</name>
<dbReference type="CDD" id="cd03784">
    <property type="entry name" value="GT1_Gtf-like"/>
    <property type="match status" value="1"/>
</dbReference>
<comment type="similarity">
    <text evidence="1 4">Belongs to the UDP-glycosyltransferase family.</text>
</comment>
<protein>
    <recommendedName>
        <fullName evidence="5">Glycosyltransferase</fullName>
        <ecNumber evidence="5">2.4.1.-</ecNumber>
    </recommendedName>
</protein>
<dbReference type="FunFam" id="3.40.50.2000:FF:000051">
    <property type="entry name" value="Glycosyltransferase"/>
    <property type="match status" value="1"/>
</dbReference>
<dbReference type="Gene3D" id="3.40.50.2000">
    <property type="entry name" value="Glycogen Phosphorylase B"/>
    <property type="match status" value="2"/>
</dbReference>
<dbReference type="SUPFAM" id="SSF53756">
    <property type="entry name" value="UDP-Glycosyltransferase/glycogen phosphorylase"/>
    <property type="match status" value="1"/>
</dbReference>
<evidence type="ECO:0000256" key="2">
    <source>
        <dbReference type="ARBA" id="ARBA00022676"/>
    </source>
</evidence>
<dbReference type="AlphaFoldDB" id="E9M5F2"/>
<dbReference type="GO" id="GO:0008194">
    <property type="term" value="F:UDP-glycosyltransferase activity"/>
    <property type="evidence" value="ECO:0007669"/>
    <property type="project" value="InterPro"/>
</dbReference>
<dbReference type="FunFam" id="3.40.50.2000:FF:000054">
    <property type="entry name" value="Glycosyltransferase"/>
    <property type="match status" value="1"/>
</dbReference>
<dbReference type="EC" id="2.4.1.-" evidence="5"/>
<evidence type="ECO:0000313" key="6">
    <source>
        <dbReference type="EMBL" id="ADV71367.1"/>
    </source>
</evidence>
<proteinExistence type="evidence at transcript level"/>
<evidence type="ECO:0000256" key="4">
    <source>
        <dbReference type="RuleBase" id="RU003718"/>
    </source>
</evidence>
<reference evidence="6" key="1">
    <citation type="journal article" date="2011" name="Planta">
        <title>A genomic approach to isoflavone biosynthesis in kudzu (Pueraria lobata).</title>
        <authorList>
            <person name="He X."/>
            <person name="Blount J.W."/>
            <person name="Ge S."/>
            <person name="Tang Y."/>
            <person name="Dixon R.A."/>
        </authorList>
    </citation>
    <scope>NUCLEOTIDE SEQUENCE</scope>
</reference>
<evidence type="ECO:0000256" key="5">
    <source>
        <dbReference type="RuleBase" id="RU362057"/>
    </source>
</evidence>
<keyword evidence="2 4" id="KW-0328">Glycosyltransferase</keyword>
<keyword evidence="3 4" id="KW-0808">Transferase</keyword>
<organism evidence="6">
    <name type="scientific">Pueraria montana var. lobata</name>
    <name type="common">Kudzu vine</name>
    <name type="synonym">Pueraria lobata</name>
    <dbReference type="NCBI Taxonomy" id="3893"/>
    <lineage>
        <taxon>Eukaryota</taxon>
        <taxon>Viridiplantae</taxon>
        <taxon>Streptophyta</taxon>
        <taxon>Embryophyta</taxon>
        <taxon>Tracheophyta</taxon>
        <taxon>Spermatophyta</taxon>
        <taxon>Magnoliopsida</taxon>
        <taxon>eudicotyledons</taxon>
        <taxon>Gunneridae</taxon>
        <taxon>Pentapetalae</taxon>
        <taxon>rosids</taxon>
        <taxon>fabids</taxon>
        <taxon>Fabales</taxon>
        <taxon>Fabaceae</taxon>
        <taxon>Papilionoideae</taxon>
        <taxon>50 kb inversion clade</taxon>
        <taxon>NPAAA clade</taxon>
        <taxon>indigoferoid/millettioid clade</taxon>
        <taxon>Phaseoleae</taxon>
        <taxon>Pueraria</taxon>
    </lineage>
</organism>
<accession>E9M5F2</accession>
<dbReference type="PROSITE" id="PS00375">
    <property type="entry name" value="UDPGT"/>
    <property type="match status" value="1"/>
</dbReference>
<dbReference type="PANTHER" id="PTHR48045:SF6">
    <property type="entry name" value="UDP-GLUCOSYLTRANSFERASE FAMILY PROTEIN"/>
    <property type="match status" value="1"/>
</dbReference>
<dbReference type="InterPro" id="IPR002213">
    <property type="entry name" value="UDP_glucos_trans"/>
</dbReference>
<dbReference type="InterPro" id="IPR035595">
    <property type="entry name" value="UDP_glycos_trans_CS"/>
</dbReference>
<sequence>MAKPIHIAVVSIAAFSHQASIVGFCKRLVHLHHHFHVTCIFPTIDNPIPATLAMLQSLPPNINYTFLPPVHKQDLPQHASSVVLIQTAVSQSTPSFREAVRPLCSTTPLAAVVADPFATAALEIAKEFNMLSYIYFPTSAMTMSLLLHLPKLSQRGICEYKDREEAIQIPGCIPIPGHDLPSDFRDPAAHELILQCCKRLPLADGFLVNSFYEMQKDTVKTLQEHCRGSNNDAFVYLIGPIIQSSESKGSECVRWLEKQKPNSVLYVSFGSGATVSQKQLNELAFGLELSGQNFLWVLKAPNDSADGAYVVASNNDPLQFLPDGFLERTKGRGFVVTSWAPQTQILSHVSTGGFLTHCGWNSALESIVLGVPMVAWPLFAEQRMNAVMITEGLKVALRPKFNENGLAEREEIAKVVKRVMVGEEGNDIRGRIEKLKDAAADALKEDGSSTRALSQFGAQMENFRGQT</sequence>